<name>A0AAE3VGB1_9BACT</name>
<protein>
    <submittedName>
        <fullName evidence="1">Uncharacterized protein</fullName>
    </submittedName>
</protein>
<comment type="caution">
    <text evidence="1">The sequence shown here is derived from an EMBL/GenBank/DDBJ whole genome shotgun (WGS) entry which is preliminary data.</text>
</comment>
<dbReference type="RefSeq" id="WP_307261441.1">
    <property type="nucleotide sequence ID" value="NZ_JAUSVL010000001.1"/>
</dbReference>
<dbReference type="AlphaFoldDB" id="A0AAE3VGB1"/>
<keyword evidence="2" id="KW-1185">Reference proteome</keyword>
<evidence type="ECO:0000313" key="1">
    <source>
        <dbReference type="EMBL" id="MDQ0290009.1"/>
    </source>
</evidence>
<reference evidence="1" key="1">
    <citation type="submission" date="2023-07" db="EMBL/GenBank/DDBJ databases">
        <title>Genomic Encyclopedia of Type Strains, Phase IV (KMG-IV): sequencing the most valuable type-strain genomes for metagenomic binning, comparative biology and taxonomic classification.</title>
        <authorList>
            <person name="Goeker M."/>
        </authorList>
    </citation>
    <scope>NUCLEOTIDE SEQUENCE</scope>
    <source>
        <strain evidence="1">DSM 24202</strain>
    </source>
</reference>
<evidence type="ECO:0000313" key="2">
    <source>
        <dbReference type="Proteomes" id="UP001238163"/>
    </source>
</evidence>
<proteinExistence type="predicted"/>
<dbReference type="Proteomes" id="UP001238163">
    <property type="component" value="Unassembled WGS sequence"/>
</dbReference>
<sequence length="105" mass="11490">MQNDKTARGLTNTSQFLMRNGRQAIATVIAALDLPTPLDDNLVKALQDVLSGLVKISVSTQDIRNALRSNDGPANPAGLKRRFNEYIDSLTRGREPAKVRIVMEG</sequence>
<dbReference type="EMBL" id="JAUSVL010000001">
    <property type="protein sequence ID" value="MDQ0290009.1"/>
    <property type="molecule type" value="Genomic_DNA"/>
</dbReference>
<organism evidence="1 2">
    <name type="scientific">Oligosphaera ethanolica</name>
    <dbReference type="NCBI Taxonomy" id="760260"/>
    <lineage>
        <taxon>Bacteria</taxon>
        <taxon>Pseudomonadati</taxon>
        <taxon>Lentisphaerota</taxon>
        <taxon>Oligosphaeria</taxon>
        <taxon>Oligosphaerales</taxon>
        <taxon>Oligosphaeraceae</taxon>
        <taxon>Oligosphaera</taxon>
    </lineage>
</organism>
<accession>A0AAE3VGB1</accession>
<gene>
    <name evidence="1" type="ORF">J3R75_002116</name>
</gene>